<proteinExistence type="predicted"/>
<comment type="caution">
    <text evidence="2">The sequence shown here is derived from an EMBL/GenBank/DDBJ whole genome shotgun (WGS) entry which is preliminary data.</text>
</comment>
<keyword evidence="3" id="KW-1185">Reference proteome</keyword>
<sequence>MILGQNNPVGPVLLLLAVAVAAEEDTEQFNRQKSKPWLWLCVRLDVARHVFDEMAE</sequence>
<dbReference type="Proteomes" id="UP000315295">
    <property type="component" value="Unassembled WGS sequence"/>
</dbReference>
<gene>
    <name evidence="2" type="ORF">C1H46_008755</name>
</gene>
<dbReference type="EMBL" id="VIEB01000118">
    <property type="protein sequence ID" value="TQE05622.1"/>
    <property type="molecule type" value="Genomic_DNA"/>
</dbReference>
<protein>
    <recommendedName>
        <fullName evidence="4">Secreted protein</fullName>
    </recommendedName>
</protein>
<name>A0A540N3J5_MALBA</name>
<reference evidence="2 3" key="1">
    <citation type="journal article" date="2019" name="G3 (Bethesda)">
        <title>Sequencing of a Wild Apple (Malus baccata) Genome Unravels the Differences Between Cultivated and Wild Apple Species Regarding Disease Resistance and Cold Tolerance.</title>
        <authorList>
            <person name="Chen X."/>
        </authorList>
    </citation>
    <scope>NUCLEOTIDE SEQUENCE [LARGE SCALE GENOMIC DNA]</scope>
    <source>
        <strain evidence="3">cv. Shandingzi</strain>
        <tissue evidence="2">Leaves</tissue>
    </source>
</reference>
<accession>A0A540N3J5</accession>
<evidence type="ECO:0000256" key="1">
    <source>
        <dbReference type="SAM" id="SignalP"/>
    </source>
</evidence>
<dbReference type="AlphaFoldDB" id="A0A540N3J5"/>
<feature type="signal peptide" evidence="1">
    <location>
        <begin position="1"/>
        <end position="22"/>
    </location>
</feature>
<evidence type="ECO:0000313" key="3">
    <source>
        <dbReference type="Proteomes" id="UP000315295"/>
    </source>
</evidence>
<feature type="chain" id="PRO_5022013484" description="Secreted protein" evidence="1">
    <location>
        <begin position="23"/>
        <end position="56"/>
    </location>
</feature>
<organism evidence="2 3">
    <name type="scientific">Malus baccata</name>
    <name type="common">Siberian crab apple</name>
    <name type="synonym">Pyrus baccata</name>
    <dbReference type="NCBI Taxonomy" id="106549"/>
    <lineage>
        <taxon>Eukaryota</taxon>
        <taxon>Viridiplantae</taxon>
        <taxon>Streptophyta</taxon>
        <taxon>Embryophyta</taxon>
        <taxon>Tracheophyta</taxon>
        <taxon>Spermatophyta</taxon>
        <taxon>Magnoliopsida</taxon>
        <taxon>eudicotyledons</taxon>
        <taxon>Gunneridae</taxon>
        <taxon>Pentapetalae</taxon>
        <taxon>rosids</taxon>
        <taxon>fabids</taxon>
        <taxon>Rosales</taxon>
        <taxon>Rosaceae</taxon>
        <taxon>Amygdaloideae</taxon>
        <taxon>Maleae</taxon>
        <taxon>Malus</taxon>
    </lineage>
</organism>
<keyword evidence="1" id="KW-0732">Signal</keyword>
<evidence type="ECO:0008006" key="4">
    <source>
        <dbReference type="Google" id="ProtNLM"/>
    </source>
</evidence>
<evidence type="ECO:0000313" key="2">
    <source>
        <dbReference type="EMBL" id="TQE05622.1"/>
    </source>
</evidence>